<evidence type="ECO:0000313" key="7">
    <source>
        <dbReference type="EMBL" id="VGO15669.1"/>
    </source>
</evidence>
<dbReference type="InterPro" id="IPR000917">
    <property type="entry name" value="Sulfatase_N"/>
</dbReference>
<dbReference type="Pfam" id="PF00884">
    <property type="entry name" value="Sulfatase"/>
    <property type="match status" value="1"/>
</dbReference>
<sequence>MKQLFIRWLVLLGGSLAVHAAQPNVLIILADDLGYADLGFQGSEEIKTPHLDRLRASGVRFSDAYVSASVCSPSRAGMMTGRYQQQFGHEPNCPPLQFGMNLGETTLADALQPLGYRTGLIGKWHLGDQDRFYPTNRGFDYFCGLREGSRSYFFSPQNDDKPGSYKRIEENGEPLKFEGYLTDFFTDKAVGFIDEASSEEPFFLFLSYTAPHAPMHATEEDRQRFSHIENEKRRTYAAMVWAMDRGIGRVMEALDKTGALQNTLVFFLSDNGGPIHHNASINLPLNGEKGIKFEGGIRVPFVMSWPQRLPQGGTYSSMVSSLDIFPTVLAAAGGKPDYGHLAGRDLLPYVLGDDAGIPHQRLYWHKEWFSAMREGDWKILYVQDFGYALYNLGEDVGEKNNVAKRQPEKLEQMRRGLEAWKARRSGSEWTEGPKWYRINRQLHIDLIEEGSQVPAP</sequence>
<evidence type="ECO:0000256" key="5">
    <source>
        <dbReference type="SAM" id="SignalP"/>
    </source>
</evidence>
<dbReference type="EMBL" id="CAAHFG010000002">
    <property type="protein sequence ID" value="VGO15669.1"/>
    <property type="molecule type" value="Genomic_DNA"/>
</dbReference>
<evidence type="ECO:0000259" key="6">
    <source>
        <dbReference type="Pfam" id="PF00884"/>
    </source>
</evidence>
<keyword evidence="2" id="KW-0479">Metal-binding</keyword>
<dbReference type="SUPFAM" id="SSF53649">
    <property type="entry name" value="Alkaline phosphatase-like"/>
    <property type="match status" value="1"/>
</dbReference>
<keyword evidence="4" id="KW-0106">Calcium</keyword>
<dbReference type="InterPro" id="IPR017850">
    <property type="entry name" value="Alkaline_phosphatase_core_sf"/>
</dbReference>
<dbReference type="Gene3D" id="3.30.1120.10">
    <property type="match status" value="1"/>
</dbReference>
<dbReference type="PROSITE" id="PS00149">
    <property type="entry name" value="SULFATASE_2"/>
    <property type="match status" value="1"/>
</dbReference>
<feature type="signal peptide" evidence="5">
    <location>
        <begin position="1"/>
        <end position="20"/>
    </location>
</feature>
<dbReference type="Gene3D" id="3.40.720.10">
    <property type="entry name" value="Alkaline Phosphatase, subunit A"/>
    <property type="match status" value="1"/>
</dbReference>
<dbReference type="PANTHER" id="PTHR42693:SF53">
    <property type="entry name" value="ENDO-4-O-SULFATASE"/>
    <property type="match status" value="1"/>
</dbReference>
<dbReference type="RefSeq" id="WP_136081216.1">
    <property type="nucleotide sequence ID" value="NZ_CAAHFG010000002.1"/>
</dbReference>
<proteinExistence type="inferred from homology"/>
<evidence type="ECO:0000256" key="2">
    <source>
        <dbReference type="ARBA" id="ARBA00022723"/>
    </source>
</evidence>
<keyword evidence="5" id="KW-0732">Signal</keyword>
<dbReference type="Proteomes" id="UP000366872">
    <property type="component" value="Unassembled WGS sequence"/>
</dbReference>
<evidence type="ECO:0000256" key="4">
    <source>
        <dbReference type="ARBA" id="ARBA00022837"/>
    </source>
</evidence>
<feature type="chain" id="PRO_5028995152" evidence="5">
    <location>
        <begin position="21"/>
        <end position="456"/>
    </location>
</feature>
<reference evidence="7 8" key="1">
    <citation type="submission" date="2019-04" db="EMBL/GenBank/DDBJ databases">
        <authorList>
            <person name="Van Vliet M D."/>
        </authorList>
    </citation>
    <scope>NUCLEOTIDE SEQUENCE [LARGE SCALE GENOMIC DNA]</scope>
    <source>
        <strain evidence="7 8">F1</strain>
    </source>
</reference>
<name>A0A6C2U746_PONDE</name>
<dbReference type="GO" id="GO:0046872">
    <property type="term" value="F:metal ion binding"/>
    <property type="evidence" value="ECO:0007669"/>
    <property type="project" value="UniProtKB-KW"/>
</dbReference>
<evidence type="ECO:0000256" key="1">
    <source>
        <dbReference type="ARBA" id="ARBA00008779"/>
    </source>
</evidence>
<dbReference type="InterPro" id="IPR050738">
    <property type="entry name" value="Sulfatase"/>
</dbReference>
<protein>
    <submittedName>
        <fullName evidence="7">Arylsulfatase</fullName>
    </submittedName>
</protein>
<comment type="similarity">
    <text evidence="1">Belongs to the sulfatase family.</text>
</comment>
<keyword evidence="3" id="KW-0378">Hydrolase</keyword>
<dbReference type="AlphaFoldDB" id="A0A6C2U746"/>
<keyword evidence="8" id="KW-1185">Reference proteome</keyword>
<evidence type="ECO:0000256" key="3">
    <source>
        <dbReference type="ARBA" id="ARBA00022801"/>
    </source>
</evidence>
<dbReference type="PANTHER" id="PTHR42693">
    <property type="entry name" value="ARYLSULFATASE FAMILY MEMBER"/>
    <property type="match status" value="1"/>
</dbReference>
<dbReference type="PROSITE" id="PS00523">
    <property type="entry name" value="SULFATASE_1"/>
    <property type="match status" value="1"/>
</dbReference>
<accession>A0A6C2U746</accession>
<evidence type="ECO:0000313" key="8">
    <source>
        <dbReference type="Proteomes" id="UP000366872"/>
    </source>
</evidence>
<organism evidence="7 8">
    <name type="scientific">Pontiella desulfatans</name>
    <dbReference type="NCBI Taxonomy" id="2750659"/>
    <lineage>
        <taxon>Bacteria</taxon>
        <taxon>Pseudomonadati</taxon>
        <taxon>Kiritimatiellota</taxon>
        <taxon>Kiritimatiellia</taxon>
        <taxon>Kiritimatiellales</taxon>
        <taxon>Pontiellaceae</taxon>
        <taxon>Pontiella</taxon>
    </lineage>
</organism>
<dbReference type="GO" id="GO:0004065">
    <property type="term" value="F:arylsulfatase activity"/>
    <property type="evidence" value="ECO:0007669"/>
    <property type="project" value="TreeGrafter"/>
</dbReference>
<feature type="domain" description="Sulfatase N-terminal" evidence="6">
    <location>
        <begin position="23"/>
        <end position="333"/>
    </location>
</feature>
<dbReference type="InterPro" id="IPR024607">
    <property type="entry name" value="Sulfatase_CS"/>
</dbReference>
<gene>
    <name evidence="7" type="primary">atsA_217</name>
    <name evidence="7" type="ORF">PDESU_04254</name>
</gene>